<keyword evidence="3" id="KW-1185">Reference proteome</keyword>
<evidence type="ECO:0000313" key="3">
    <source>
        <dbReference type="Proteomes" id="UP001356427"/>
    </source>
</evidence>
<sequence>MEEGSSSPISPVDSLATSEEELDRQQKRFGRKRRHSKKSIEDSSPGSVKRGKKRVQAAISPTRSCRTSGATKRRDGQQDVELQLRCARETQLRFLSVEDGGRVVNVCNSLAPKALHSLPKRLFTSTKNEDTKRSIEEPMNLRNMVKRRNVTHNSPGAC</sequence>
<feature type="compositionally biased region" description="Basic residues" evidence="1">
    <location>
        <begin position="27"/>
        <end position="37"/>
    </location>
</feature>
<dbReference type="EMBL" id="JAGTTL010000038">
    <property type="protein sequence ID" value="KAK6292709.1"/>
    <property type="molecule type" value="Genomic_DNA"/>
</dbReference>
<dbReference type="AlphaFoldDB" id="A0AAN8KNA0"/>
<gene>
    <name evidence="2" type="ORF">J4Q44_G00372940</name>
</gene>
<protein>
    <submittedName>
        <fullName evidence="2">Uncharacterized protein</fullName>
    </submittedName>
</protein>
<reference evidence="2 3" key="1">
    <citation type="submission" date="2021-04" db="EMBL/GenBank/DDBJ databases">
        <authorList>
            <person name="De Guttry C."/>
            <person name="Zahm M."/>
            <person name="Klopp C."/>
            <person name="Cabau C."/>
            <person name="Louis A."/>
            <person name="Berthelot C."/>
            <person name="Parey E."/>
            <person name="Roest Crollius H."/>
            <person name="Montfort J."/>
            <person name="Robinson-Rechavi M."/>
            <person name="Bucao C."/>
            <person name="Bouchez O."/>
            <person name="Gislard M."/>
            <person name="Lluch J."/>
            <person name="Milhes M."/>
            <person name="Lampietro C."/>
            <person name="Lopez Roques C."/>
            <person name="Donnadieu C."/>
            <person name="Braasch I."/>
            <person name="Desvignes T."/>
            <person name="Postlethwait J."/>
            <person name="Bobe J."/>
            <person name="Wedekind C."/>
            <person name="Guiguen Y."/>
        </authorList>
    </citation>
    <scope>NUCLEOTIDE SEQUENCE [LARGE SCALE GENOMIC DNA]</scope>
    <source>
        <strain evidence="2">Cs_M1</strain>
        <tissue evidence="2">Blood</tissue>
    </source>
</reference>
<accession>A0AAN8KNA0</accession>
<organism evidence="2 3">
    <name type="scientific">Coregonus suidteri</name>
    <dbReference type="NCBI Taxonomy" id="861788"/>
    <lineage>
        <taxon>Eukaryota</taxon>
        <taxon>Metazoa</taxon>
        <taxon>Chordata</taxon>
        <taxon>Craniata</taxon>
        <taxon>Vertebrata</taxon>
        <taxon>Euteleostomi</taxon>
        <taxon>Actinopterygii</taxon>
        <taxon>Neopterygii</taxon>
        <taxon>Teleostei</taxon>
        <taxon>Protacanthopterygii</taxon>
        <taxon>Salmoniformes</taxon>
        <taxon>Salmonidae</taxon>
        <taxon>Coregoninae</taxon>
        <taxon>Coregonus</taxon>
    </lineage>
</organism>
<feature type="compositionally biased region" description="Polar residues" evidence="1">
    <location>
        <begin position="59"/>
        <end position="70"/>
    </location>
</feature>
<evidence type="ECO:0000256" key="1">
    <source>
        <dbReference type="SAM" id="MobiDB-lite"/>
    </source>
</evidence>
<feature type="region of interest" description="Disordered" evidence="1">
    <location>
        <begin position="1"/>
        <end position="79"/>
    </location>
</feature>
<proteinExistence type="predicted"/>
<evidence type="ECO:0000313" key="2">
    <source>
        <dbReference type="EMBL" id="KAK6292709.1"/>
    </source>
</evidence>
<dbReference type="Proteomes" id="UP001356427">
    <property type="component" value="Unassembled WGS sequence"/>
</dbReference>
<name>A0AAN8KNA0_9TELE</name>
<comment type="caution">
    <text evidence="2">The sequence shown here is derived from an EMBL/GenBank/DDBJ whole genome shotgun (WGS) entry which is preliminary data.</text>
</comment>